<evidence type="ECO:0000313" key="4">
    <source>
        <dbReference type="Proteomes" id="UP000029393"/>
    </source>
</evidence>
<dbReference type="GO" id="GO:0020037">
    <property type="term" value="F:heme binding"/>
    <property type="evidence" value="ECO:0007669"/>
    <property type="project" value="InterPro"/>
</dbReference>
<dbReference type="Pfam" id="PF01578">
    <property type="entry name" value="Cytochrom_C_asm"/>
    <property type="match status" value="1"/>
</dbReference>
<feature type="domain" description="Cytochrome c assembly protein" evidence="2">
    <location>
        <begin position="49"/>
        <end position="260"/>
    </location>
</feature>
<dbReference type="GO" id="GO:0017004">
    <property type="term" value="P:cytochrome complex assembly"/>
    <property type="evidence" value="ECO:0007669"/>
    <property type="project" value="InterPro"/>
</dbReference>
<dbReference type="PANTHER" id="PTHR38034">
    <property type="entry name" value="INNER MEMBRANE PROTEIN YPJD"/>
    <property type="match status" value="1"/>
</dbReference>
<feature type="transmembrane region" description="Helical" evidence="1">
    <location>
        <begin position="209"/>
        <end position="227"/>
    </location>
</feature>
<dbReference type="PATRIC" id="fig|1384056.3.peg.2524"/>
<feature type="transmembrane region" description="Helical" evidence="1">
    <location>
        <begin position="64"/>
        <end position="84"/>
    </location>
</feature>
<keyword evidence="1" id="KW-1133">Transmembrane helix</keyword>
<gene>
    <name evidence="3" type="ORF">N787_05040</name>
</gene>
<keyword evidence="1" id="KW-0472">Membrane</keyword>
<keyword evidence="1" id="KW-0812">Transmembrane</keyword>
<protein>
    <recommendedName>
        <fullName evidence="2">Cytochrome c assembly protein domain-containing protein</fullName>
    </recommendedName>
</protein>
<feature type="transmembrane region" description="Helical" evidence="1">
    <location>
        <begin position="174"/>
        <end position="197"/>
    </location>
</feature>
<evidence type="ECO:0000313" key="3">
    <source>
        <dbReference type="EMBL" id="KFN41638.1"/>
    </source>
</evidence>
<feature type="transmembrane region" description="Helical" evidence="1">
    <location>
        <begin position="90"/>
        <end position="112"/>
    </location>
</feature>
<dbReference type="AlphaFoldDB" id="A0A091AN72"/>
<organism evidence="3 4">
    <name type="scientific">Arenimonas metalli CF5-1</name>
    <dbReference type="NCBI Taxonomy" id="1384056"/>
    <lineage>
        <taxon>Bacteria</taxon>
        <taxon>Pseudomonadati</taxon>
        <taxon>Pseudomonadota</taxon>
        <taxon>Gammaproteobacteria</taxon>
        <taxon>Lysobacterales</taxon>
        <taxon>Lysobacteraceae</taxon>
        <taxon>Arenimonas</taxon>
    </lineage>
</organism>
<reference evidence="3 4" key="1">
    <citation type="submission" date="2013-09" db="EMBL/GenBank/DDBJ databases">
        <title>Genome sequencing of Arenimonas metalli.</title>
        <authorList>
            <person name="Chen F."/>
            <person name="Wang G."/>
        </authorList>
    </citation>
    <scope>NUCLEOTIDE SEQUENCE [LARGE SCALE GENOMIC DNA]</scope>
    <source>
        <strain evidence="3 4">CF5-1</strain>
    </source>
</reference>
<dbReference type="Proteomes" id="UP000029393">
    <property type="component" value="Unassembled WGS sequence"/>
</dbReference>
<dbReference type="InterPro" id="IPR002541">
    <property type="entry name" value="Cyt_c_assembly"/>
</dbReference>
<keyword evidence="4" id="KW-1185">Reference proteome</keyword>
<comment type="caution">
    <text evidence="3">The sequence shown here is derived from an EMBL/GenBank/DDBJ whole genome shotgun (WGS) entry which is preliminary data.</text>
</comment>
<evidence type="ECO:0000259" key="2">
    <source>
        <dbReference type="Pfam" id="PF01578"/>
    </source>
</evidence>
<dbReference type="GO" id="GO:0005886">
    <property type="term" value="C:plasma membrane"/>
    <property type="evidence" value="ECO:0007669"/>
    <property type="project" value="TreeGrafter"/>
</dbReference>
<name>A0A091AN72_9GAMM</name>
<evidence type="ECO:0000256" key="1">
    <source>
        <dbReference type="SAM" id="Phobius"/>
    </source>
</evidence>
<sequence>MTALAFALIASILYLLASHQLAGHAQQPHPTPRRWLLLAVPAVLLHAGVHVLAWRLLGGADLHFFAALSLVGLGMAALTTGLGPAQRIEALGIIVFPLAAATLLAYAGLGGGMPQRELGWPLQLHALLALLAYATLAVATLLALMLWFQDRALRQRHLGGWLRVLPPLTQMETLLFRCLGVGFALLSLTLLTGVLFVENLFAQDLGHKTVLSILSWGVLGLLLFGRWRWGWRGPRAVKLTLLAMGLLLLAFFGSKFVYELVLGRS</sequence>
<feature type="transmembrane region" description="Helical" evidence="1">
    <location>
        <begin position="35"/>
        <end position="57"/>
    </location>
</feature>
<dbReference type="RefSeq" id="WP_034215045.1">
    <property type="nucleotide sequence ID" value="NZ_AVCK01000063.1"/>
</dbReference>
<dbReference type="PANTHER" id="PTHR38034:SF1">
    <property type="entry name" value="INNER MEMBRANE PROTEIN YPJD"/>
    <property type="match status" value="1"/>
</dbReference>
<dbReference type="InterPro" id="IPR052372">
    <property type="entry name" value="YpjD/HemX"/>
</dbReference>
<dbReference type="OrthoDB" id="9780793at2"/>
<feature type="transmembrane region" description="Helical" evidence="1">
    <location>
        <begin position="239"/>
        <end position="258"/>
    </location>
</feature>
<accession>A0A091AN72</accession>
<feature type="transmembrane region" description="Helical" evidence="1">
    <location>
        <begin position="124"/>
        <end position="148"/>
    </location>
</feature>
<dbReference type="EMBL" id="AVCK01000063">
    <property type="protein sequence ID" value="KFN41638.1"/>
    <property type="molecule type" value="Genomic_DNA"/>
</dbReference>
<dbReference type="STRING" id="1384056.N787_05040"/>
<proteinExistence type="predicted"/>
<dbReference type="eggNOG" id="COG4137">
    <property type="taxonomic scope" value="Bacteria"/>
</dbReference>